<feature type="transmembrane region" description="Helical" evidence="2">
    <location>
        <begin position="296"/>
        <end position="316"/>
    </location>
</feature>
<proteinExistence type="predicted"/>
<feature type="region of interest" description="Disordered" evidence="1">
    <location>
        <begin position="340"/>
        <end position="362"/>
    </location>
</feature>
<evidence type="ECO:0000313" key="3">
    <source>
        <dbReference type="EMBL" id="KAK3486039.1"/>
    </source>
</evidence>
<feature type="transmembrane region" description="Helical" evidence="2">
    <location>
        <begin position="43"/>
        <end position="63"/>
    </location>
</feature>
<feature type="transmembrane region" description="Helical" evidence="2">
    <location>
        <begin position="101"/>
        <end position="122"/>
    </location>
</feature>
<dbReference type="RefSeq" id="XP_062688802.1">
    <property type="nucleotide sequence ID" value="XM_062839264.1"/>
</dbReference>
<feature type="region of interest" description="Disordered" evidence="1">
    <location>
        <begin position="419"/>
        <end position="474"/>
    </location>
</feature>
<feature type="compositionally biased region" description="Gly residues" evidence="1">
    <location>
        <begin position="444"/>
        <end position="465"/>
    </location>
</feature>
<protein>
    <recommendedName>
        <fullName evidence="5">Glycoside hydrolase</fullName>
    </recommendedName>
</protein>
<gene>
    <name evidence="3" type="ORF">B0T23DRAFT_408103</name>
</gene>
<keyword evidence="2" id="KW-0812">Transmembrane</keyword>
<feature type="transmembrane region" description="Helical" evidence="2">
    <location>
        <begin position="170"/>
        <end position="196"/>
    </location>
</feature>
<evidence type="ECO:0000313" key="4">
    <source>
        <dbReference type="Proteomes" id="UP001285908"/>
    </source>
</evidence>
<feature type="region of interest" description="Disordered" evidence="1">
    <location>
        <begin position="377"/>
        <end position="397"/>
    </location>
</feature>
<feature type="transmembrane region" description="Helical" evidence="2">
    <location>
        <begin position="247"/>
        <end position="270"/>
    </location>
</feature>
<keyword evidence="2" id="KW-0472">Membrane</keyword>
<reference evidence="3 4" key="1">
    <citation type="journal article" date="2023" name="Mol. Phylogenet. Evol.">
        <title>Genome-scale phylogeny and comparative genomics of the fungal order Sordariales.</title>
        <authorList>
            <person name="Hensen N."/>
            <person name="Bonometti L."/>
            <person name="Westerberg I."/>
            <person name="Brannstrom I.O."/>
            <person name="Guillou S."/>
            <person name="Cros-Aarteil S."/>
            <person name="Calhoun S."/>
            <person name="Haridas S."/>
            <person name="Kuo A."/>
            <person name="Mondo S."/>
            <person name="Pangilinan J."/>
            <person name="Riley R."/>
            <person name="LaButti K."/>
            <person name="Andreopoulos B."/>
            <person name="Lipzen A."/>
            <person name="Chen C."/>
            <person name="Yan M."/>
            <person name="Daum C."/>
            <person name="Ng V."/>
            <person name="Clum A."/>
            <person name="Steindorff A."/>
            <person name="Ohm R.A."/>
            <person name="Martin F."/>
            <person name="Silar P."/>
            <person name="Natvig D.O."/>
            <person name="Lalanne C."/>
            <person name="Gautier V."/>
            <person name="Ament-Velasquez S.L."/>
            <person name="Kruys A."/>
            <person name="Hutchinson M.I."/>
            <person name="Powell A.J."/>
            <person name="Barry K."/>
            <person name="Miller A.N."/>
            <person name="Grigoriev I.V."/>
            <person name="Debuchy R."/>
            <person name="Gladieux P."/>
            <person name="Hiltunen Thoren M."/>
            <person name="Johannesson H."/>
        </authorList>
    </citation>
    <scope>NUCLEOTIDE SEQUENCE [LARGE SCALE GENOMIC DNA]</scope>
    <source>
        <strain evidence="3 4">FGSC 10403</strain>
    </source>
</reference>
<evidence type="ECO:0000256" key="2">
    <source>
        <dbReference type="SAM" id="Phobius"/>
    </source>
</evidence>
<evidence type="ECO:0000256" key="1">
    <source>
        <dbReference type="SAM" id="MobiDB-lite"/>
    </source>
</evidence>
<name>A0AAJ0MME2_9PEZI</name>
<accession>A0AAJ0MME2</accession>
<keyword evidence="4" id="KW-1185">Reference proteome</keyword>
<dbReference type="Proteomes" id="UP001285908">
    <property type="component" value="Unassembled WGS sequence"/>
</dbReference>
<sequence>MAAQLPSEAIGSAVGILIYSLFCLFLSLLLLWLVWVHHERRSYVAMLSFSMSLGTLASIIQQIHTIAYWNDVKTSQYENVVANAGRPELNVTGASTGFDLVLFYIQYYSYNVDAMLVVFWSVELANSILQLRNSRLNRLRGSLWAKASAIILPIIQVCLLRTNVVQGSVFGFMVLADFIMIISFGIGSLLLFAILIKYIHSRAALVSWKVRYGQNSSKTTNPYSGSGNVPSGHRPALPRRNIYDSWLAVRFTVAFVALGLFELVVIFFQLRAANTNTKDNIPPKPDLSAARARGDFALFCPGVSASLLIFIVFGTTRTFREYVWTRFAPQLLQDRVAARKALKKQKTPPNEGGQGGENGTMAPPVILSTFQIGVRRNSSHNSANPAAGATHDDNDYKGVQTLTTINGHKYRNGPYTPYIRSATPSPCPSPSPGPGSEVDLEMGNGNGGQYAGRGSYEGSGGGGGKQLQQQHLQTARTTTAFGVVVRSTSRTDDDDVPILKKAMPAFQRGHR</sequence>
<feature type="transmembrane region" description="Helical" evidence="2">
    <location>
        <begin position="16"/>
        <end position="36"/>
    </location>
</feature>
<dbReference type="GeneID" id="87876886"/>
<organism evidence="3 4">
    <name type="scientific">Neurospora hispaniola</name>
    <dbReference type="NCBI Taxonomy" id="588809"/>
    <lineage>
        <taxon>Eukaryota</taxon>
        <taxon>Fungi</taxon>
        <taxon>Dikarya</taxon>
        <taxon>Ascomycota</taxon>
        <taxon>Pezizomycotina</taxon>
        <taxon>Sordariomycetes</taxon>
        <taxon>Sordariomycetidae</taxon>
        <taxon>Sordariales</taxon>
        <taxon>Sordariaceae</taxon>
        <taxon>Neurospora</taxon>
    </lineage>
</organism>
<comment type="caution">
    <text evidence="3">The sequence shown here is derived from an EMBL/GenBank/DDBJ whole genome shotgun (WGS) entry which is preliminary data.</text>
</comment>
<feature type="transmembrane region" description="Helical" evidence="2">
    <location>
        <begin position="143"/>
        <end position="164"/>
    </location>
</feature>
<dbReference type="AlphaFoldDB" id="A0AAJ0MME2"/>
<keyword evidence="2" id="KW-1133">Transmembrane helix</keyword>
<evidence type="ECO:0008006" key="5">
    <source>
        <dbReference type="Google" id="ProtNLM"/>
    </source>
</evidence>
<dbReference type="EMBL" id="JAULSX010000009">
    <property type="protein sequence ID" value="KAK3486039.1"/>
    <property type="molecule type" value="Genomic_DNA"/>
</dbReference>